<sequence length="144" mass="16486">MQLKTIDYGSDRYQETLDLRNRVMKQPLNLDIRDEDLSGEESGYVVGAFNGEQLLGMGSLSYVNEKRAKVDYLCVDTEIQASGVGSNLLMAMETEARYQKRAEVVLEARVSAQKFYEKKGYEPFGEVYLLDNAPIEHIWMIKFL</sequence>
<dbReference type="SUPFAM" id="SSF55729">
    <property type="entry name" value="Acyl-CoA N-acyltransferases (Nat)"/>
    <property type="match status" value="1"/>
</dbReference>
<dbReference type="RefSeq" id="WP_056974797.1">
    <property type="nucleotide sequence ID" value="NZ_AYZL01000019.1"/>
</dbReference>
<gene>
    <name evidence="2" type="ORF">FC86_GL000580</name>
</gene>
<reference evidence="2 3" key="1">
    <citation type="journal article" date="2015" name="Genome Announc.">
        <title>Expanding the biotechnology potential of lactobacilli through comparative genomics of 213 strains and associated genera.</title>
        <authorList>
            <person name="Sun Z."/>
            <person name="Harris H.M."/>
            <person name="McCann A."/>
            <person name="Guo C."/>
            <person name="Argimon S."/>
            <person name="Zhang W."/>
            <person name="Yang X."/>
            <person name="Jeffery I.B."/>
            <person name="Cooney J.C."/>
            <person name="Kagawa T.F."/>
            <person name="Liu W."/>
            <person name="Song Y."/>
            <person name="Salvetti E."/>
            <person name="Wrobel A."/>
            <person name="Rasinkangas P."/>
            <person name="Parkhill J."/>
            <person name="Rea M.C."/>
            <person name="O'Sullivan O."/>
            <person name="Ritari J."/>
            <person name="Douillard F.P."/>
            <person name="Paul Ross R."/>
            <person name="Yang R."/>
            <person name="Briner A.E."/>
            <person name="Felis G.E."/>
            <person name="de Vos W.M."/>
            <person name="Barrangou R."/>
            <person name="Klaenhammer T.R."/>
            <person name="Caufield P.W."/>
            <person name="Cui Y."/>
            <person name="Zhang H."/>
            <person name="O'Toole P.W."/>
        </authorList>
    </citation>
    <scope>NUCLEOTIDE SEQUENCE [LARGE SCALE GENOMIC DNA]</scope>
    <source>
        <strain evidence="2 3">DSM 23037</strain>
    </source>
</reference>
<dbReference type="Pfam" id="PF13673">
    <property type="entry name" value="Acetyltransf_10"/>
    <property type="match status" value="1"/>
</dbReference>
<dbReference type="PATRIC" id="fig|1423744.4.peg.597"/>
<dbReference type="OrthoDB" id="9796171at2"/>
<name>A0A0R2DIY8_9LACO</name>
<comment type="caution">
    <text evidence="2">The sequence shown here is derived from an EMBL/GenBank/DDBJ whole genome shotgun (WGS) entry which is preliminary data.</text>
</comment>
<dbReference type="InterPro" id="IPR000182">
    <property type="entry name" value="GNAT_dom"/>
</dbReference>
<evidence type="ECO:0000313" key="3">
    <source>
        <dbReference type="Proteomes" id="UP000051378"/>
    </source>
</evidence>
<dbReference type="STRING" id="1423744.FC86_GL000580"/>
<dbReference type="InterPro" id="IPR016181">
    <property type="entry name" value="Acyl_CoA_acyltransferase"/>
</dbReference>
<evidence type="ECO:0000259" key="1">
    <source>
        <dbReference type="PROSITE" id="PS51186"/>
    </source>
</evidence>
<evidence type="ECO:0000313" key="2">
    <source>
        <dbReference type="EMBL" id="KRN04050.1"/>
    </source>
</evidence>
<feature type="domain" description="N-acetyltransferase" evidence="1">
    <location>
        <begin position="1"/>
        <end position="144"/>
    </location>
</feature>
<dbReference type="EMBL" id="AYZL01000019">
    <property type="protein sequence ID" value="KRN04050.1"/>
    <property type="molecule type" value="Genomic_DNA"/>
</dbReference>
<keyword evidence="3" id="KW-1185">Reference proteome</keyword>
<dbReference type="Proteomes" id="UP000051378">
    <property type="component" value="Unassembled WGS sequence"/>
</dbReference>
<dbReference type="CDD" id="cd04301">
    <property type="entry name" value="NAT_SF"/>
    <property type="match status" value="1"/>
</dbReference>
<dbReference type="AlphaFoldDB" id="A0A0R2DIY8"/>
<dbReference type="GO" id="GO:0016747">
    <property type="term" value="F:acyltransferase activity, transferring groups other than amino-acyl groups"/>
    <property type="evidence" value="ECO:0007669"/>
    <property type="project" value="InterPro"/>
</dbReference>
<protein>
    <recommendedName>
        <fullName evidence="1">N-acetyltransferase domain-containing protein</fullName>
    </recommendedName>
</protein>
<dbReference type="PROSITE" id="PS51186">
    <property type="entry name" value="GNAT"/>
    <property type="match status" value="1"/>
</dbReference>
<organism evidence="2 3">
    <name type="scientific">Holzapfeliella floricola DSM 23037 = JCM 16512</name>
    <dbReference type="NCBI Taxonomy" id="1423744"/>
    <lineage>
        <taxon>Bacteria</taxon>
        <taxon>Bacillati</taxon>
        <taxon>Bacillota</taxon>
        <taxon>Bacilli</taxon>
        <taxon>Lactobacillales</taxon>
        <taxon>Lactobacillaceae</taxon>
        <taxon>Holzapfeliella</taxon>
    </lineage>
</organism>
<proteinExistence type="predicted"/>
<dbReference type="Gene3D" id="3.40.630.30">
    <property type="match status" value="1"/>
</dbReference>
<accession>A0A0R2DIY8</accession>